<feature type="transmembrane region" description="Helical" evidence="6">
    <location>
        <begin position="96"/>
        <end position="114"/>
    </location>
</feature>
<feature type="transmembrane region" description="Helical" evidence="6">
    <location>
        <begin position="172"/>
        <end position="196"/>
    </location>
</feature>
<sequence>MATDAQIITAVIFVFTFVLIASEKLHRTTSALFGAMLMIIAGTVMSFYDTSKGFGAIDFNTIGLLLGMMIIVGVIMETGFFDCIAIKMAKIAKGDVWKIMLMFMVATAVASAFLDNVTTVLLMIPITVTIANTLEIKATPLIMAEILASNIGGASTVIGDPPNIMIASYAEIPFLTFILNIGPIIIVTMLISIFLLKWMYKEDLKQEPKHVEILMEKDEWKEIKNMPVLKKSMVVFGAVIVLFLVHHTLHIPIAVVALMGAITILVWAGIHPGDALQHVHWSTLFFFVGLFILVGGV</sequence>
<feature type="non-terminal residue" evidence="8">
    <location>
        <position position="297"/>
    </location>
</feature>
<organism evidence="8">
    <name type="scientific">marine sediment metagenome</name>
    <dbReference type="NCBI Taxonomy" id="412755"/>
    <lineage>
        <taxon>unclassified sequences</taxon>
        <taxon>metagenomes</taxon>
        <taxon>ecological metagenomes</taxon>
    </lineage>
</organism>
<feature type="transmembrane region" description="Helical" evidence="6">
    <location>
        <begin position="29"/>
        <end position="48"/>
    </location>
</feature>
<evidence type="ECO:0000256" key="5">
    <source>
        <dbReference type="ARBA" id="ARBA00023136"/>
    </source>
</evidence>
<dbReference type="GO" id="GO:0016020">
    <property type="term" value="C:membrane"/>
    <property type="evidence" value="ECO:0007669"/>
    <property type="project" value="UniProtKB-SubCell"/>
</dbReference>
<keyword evidence="5 6" id="KW-0472">Membrane</keyword>
<dbReference type="AlphaFoldDB" id="X0RQP1"/>
<evidence type="ECO:0000256" key="3">
    <source>
        <dbReference type="ARBA" id="ARBA00022692"/>
    </source>
</evidence>
<evidence type="ECO:0000256" key="4">
    <source>
        <dbReference type="ARBA" id="ARBA00022989"/>
    </source>
</evidence>
<accession>X0RQP1</accession>
<keyword evidence="4 6" id="KW-1133">Transmembrane helix</keyword>
<evidence type="ECO:0000259" key="7">
    <source>
        <dbReference type="Pfam" id="PF03600"/>
    </source>
</evidence>
<feature type="transmembrane region" description="Helical" evidence="6">
    <location>
        <begin position="6"/>
        <end position="22"/>
    </location>
</feature>
<name>X0RQP1_9ZZZZ</name>
<feature type="transmembrane region" description="Helical" evidence="6">
    <location>
        <begin position="234"/>
        <end position="267"/>
    </location>
</feature>
<comment type="caution">
    <text evidence="8">The sequence shown here is derived from an EMBL/GenBank/DDBJ whole genome shotgun (WGS) entry which is preliminary data.</text>
</comment>
<evidence type="ECO:0000256" key="6">
    <source>
        <dbReference type="SAM" id="Phobius"/>
    </source>
</evidence>
<dbReference type="GO" id="GO:0055085">
    <property type="term" value="P:transmembrane transport"/>
    <property type="evidence" value="ECO:0007669"/>
    <property type="project" value="InterPro"/>
</dbReference>
<dbReference type="InterPro" id="IPR004680">
    <property type="entry name" value="Cit_transptr-like_dom"/>
</dbReference>
<dbReference type="InterPro" id="IPR051475">
    <property type="entry name" value="Diverse_Ion_Transporter"/>
</dbReference>
<reference evidence="8" key="1">
    <citation type="journal article" date="2014" name="Front. Microbiol.">
        <title>High frequency of phylogenetically diverse reductive dehalogenase-homologous genes in deep subseafloor sedimentary metagenomes.</title>
        <authorList>
            <person name="Kawai M."/>
            <person name="Futagami T."/>
            <person name="Toyoda A."/>
            <person name="Takaki Y."/>
            <person name="Nishi S."/>
            <person name="Hori S."/>
            <person name="Arai W."/>
            <person name="Tsubouchi T."/>
            <person name="Morono Y."/>
            <person name="Uchiyama I."/>
            <person name="Ito T."/>
            <person name="Fujiyama A."/>
            <person name="Inagaki F."/>
            <person name="Takami H."/>
        </authorList>
    </citation>
    <scope>NUCLEOTIDE SEQUENCE</scope>
    <source>
        <strain evidence="8">Expedition CK06-06</strain>
    </source>
</reference>
<gene>
    <name evidence="8" type="ORF">S01H1_10360</name>
</gene>
<dbReference type="Pfam" id="PF03600">
    <property type="entry name" value="CitMHS"/>
    <property type="match status" value="1"/>
</dbReference>
<evidence type="ECO:0000256" key="2">
    <source>
        <dbReference type="ARBA" id="ARBA00022448"/>
    </source>
</evidence>
<proteinExistence type="predicted"/>
<protein>
    <recommendedName>
        <fullName evidence="7">Citrate transporter-like domain-containing protein</fullName>
    </recommendedName>
</protein>
<evidence type="ECO:0000313" key="8">
    <source>
        <dbReference type="EMBL" id="GAF71088.1"/>
    </source>
</evidence>
<dbReference type="PANTHER" id="PTHR43568">
    <property type="entry name" value="P PROTEIN"/>
    <property type="match status" value="1"/>
</dbReference>
<dbReference type="EMBL" id="BARS01005290">
    <property type="protein sequence ID" value="GAF71088.1"/>
    <property type="molecule type" value="Genomic_DNA"/>
</dbReference>
<keyword evidence="2" id="KW-0813">Transport</keyword>
<keyword evidence="3 6" id="KW-0812">Transmembrane</keyword>
<feature type="transmembrane region" description="Helical" evidence="6">
    <location>
        <begin position="54"/>
        <end position="75"/>
    </location>
</feature>
<evidence type="ECO:0000256" key="1">
    <source>
        <dbReference type="ARBA" id="ARBA00004141"/>
    </source>
</evidence>
<comment type="subcellular location">
    <subcellularLocation>
        <location evidence="1">Membrane</location>
        <topology evidence="1">Multi-pass membrane protein</topology>
    </subcellularLocation>
</comment>
<feature type="domain" description="Citrate transporter-like" evidence="7">
    <location>
        <begin position="17"/>
        <end position="296"/>
    </location>
</feature>
<feature type="transmembrane region" description="Helical" evidence="6">
    <location>
        <begin position="279"/>
        <end position="296"/>
    </location>
</feature>
<dbReference type="PANTHER" id="PTHR43568:SF1">
    <property type="entry name" value="P PROTEIN"/>
    <property type="match status" value="1"/>
</dbReference>